<name>A0ACC0LCS5_RHOML</name>
<evidence type="ECO:0000313" key="1">
    <source>
        <dbReference type="EMBL" id="KAI8526372.1"/>
    </source>
</evidence>
<sequence length="83" mass="9479">MNTNQEVSTSGGNLGINEKKNEAEKRLSRTSRWMAMDEERGGGGGGRDINKMAEDFINKFRNQLKIQREDSLNRFREMIARGT</sequence>
<proteinExistence type="predicted"/>
<comment type="caution">
    <text evidence="1">The sequence shown here is derived from an EMBL/GenBank/DDBJ whole genome shotgun (WGS) entry which is preliminary data.</text>
</comment>
<keyword evidence="2" id="KW-1185">Reference proteome</keyword>
<gene>
    <name evidence="1" type="ORF">RHMOL_Rhmol13G0302400</name>
</gene>
<evidence type="ECO:0000313" key="2">
    <source>
        <dbReference type="Proteomes" id="UP001062846"/>
    </source>
</evidence>
<protein>
    <submittedName>
        <fullName evidence="1">Uncharacterized protein</fullName>
    </submittedName>
</protein>
<dbReference type="EMBL" id="CM046400">
    <property type="protein sequence ID" value="KAI8526372.1"/>
    <property type="molecule type" value="Genomic_DNA"/>
</dbReference>
<accession>A0ACC0LCS5</accession>
<reference evidence="1" key="1">
    <citation type="submission" date="2022-02" db="EMBL/GenBank/DDBJ databases">
        <title>Plant Genome Project.</title>
        <authorList>
            <person name="Zhang R.-G."/>
        </authorList>
    </citation>
    <scope>NUCLEOTIDE SEQUENCE</scope>
    <source>
        <strain evidence="1">AT1</strain>
    </source>
</reference>
<organism evidence="1 2">
    <name type="scientific">Rhododendron molle</name>
    <name type="common">Chinese azalea</name>
    <name type="synonym">Azalea mollis</name>
    <dbReference type="NCBI Taxonomy" id="49168"/>
    <lineage>
        <taxon>Eukaryota</taxon>
        <taxon>Viridiplantae</taxon>
        <taxon>Streptophyta</taxon>
        <taxon>Embryophyta</taxon>
        <taxon>Tracheophyta</taxon>
        <taxon>Spermatophyta</taxon>
        <taxon>Magnoliopsida</taxon>
        <taxon>eudicotyledons</taxon>
        <taxon>Gunneridae</taxon>
        <taxon>Pentapetalae</taxon>
        <taxon>asterids</taxon>
        <taxon>Ericales</taxon>
        <taxon>Ericaceae</taxon>
        <taxon>Ericoideae</taxon>
        <taxon>Rhodoreae</taxon>
        <taxon>Rhododendron</taxon>
    </lineage>
</organism>
<dbReference type="Proteomes" id="UP001062846">
    <property type="component" value="Chromosome 13"/>
</dbReference>